<name>A0A673C532_9TELE</name>
<reference evidence="3" key="1">
    <citation type="submission" date="2019-06" db="EMBL/GenBank/DDBJ databases">
        <authorList>
            <consortium name="Wellcome Sanger Institute Data Sharing"/>
        </authorList>
    </citation>
    <scope>NUCLEOTIDE SEQUENCE [LARGE SCALE GENOMIC DNA]</scope>
</reference>
<accession>A0A673C532</accession>
<reference evidence="3" key="3">
    <citation type="submission" date="2025-09" db="UniProtKB">
        <authorList>
            <consortium name="Ensembl"/>
        </authorList>
    </citation>
    <scope>IDENTIFICATION</scope>
</reference>
<dbReference type="GO" id="GO:0008009">
    <property type="term" value="F:chemokine activity"/>
    <property type="evidence" value="ECO:0007669"/>
    <property type="project" value="InterPro"/>
</dbReference>
<dbReference type="SMART" id="SM00199">
    <property type="entry name" value="SCY"/>
    <property type="match status" value="1"/>
</dbReference>
<dbReference type="Gene3D" id="2.40.50.40">
    <property type="match status" value="1"/>
</dbReference>
<dbReference type="InterPro" id="IPR036048">
    <property type="entry name" value="Interleukin_8-like_sf"/>
</dbReference>
<dbReference type="InParanoid" id="A0A673C532"/>
<dbReference type="Proteomes" id="UP000472271">
    <property type="component" value="Chromosome 13"/>
</dbReference>
<evidence type="ECO:0000313" key="3">
    <source>
        <dbReference type="Ensembl" id="ENSSORP00005048022.1"/>
    </source>
</evidence>
<dbReference type="AlphaFoldDB" id="A0A673C532"/>
<keyword evidence="1" id="KW-0202">Cytokine</keyword>
<dbReference type="GO" id="GO:0006955">
    <property type="term" value="P:immune response"/>
    <property type="evidence" value="ECO:0007669"/>
    <property type="project" value="InterPro"/>
</dbReference>
<dbReference type="SUPFAM" id="SSF54117">
    <property type="entry name" value="Interleukin 8-like chemokines"/>
    <property type="match status" value="1"/>
</dbReference>
<evidence type="ECO:0000259" key="2">
    <source>
        <dbReference type="SMART" id="SM00199"/>
    </source>
</evidence>
<keyword evidence="4" id="KW-1185">Reference proteome</keyword>
<dbReference type="FunCoup" id="A0A673C532">
    <property type="interactions" value="673"/>
</dbReference>
<feature type="domain" description="Chemokine interleukin-8-like" evidence="2">
    <location>
        <begin position="19"/>
        <end position="80"/>
    </location>
</feature>
<organism evidence="3 4">
    <name type="scientific">Sphaeramia orbicularis</name>
    <name type="common">orbiculate cardinalfish</name>
    <dbReference type="NCBI Taxonomy" id="375764"/>
    <lineage>
        <taxon>Eukaryota</taxon>
        <taxon>Metazoa</taxon>
        <taxon>Chordata</taxon>
        <taxon>Craniata</taxon>
        <taxon>Vertebrata</taxon>
        <taxon>Euteleostomi</taxon>
        <taxon>Actinopterygii</taxon>
        <taxon>Neopterygii</taxon>
        <taxon>Teleostei</taxon>
        <taxon>Neoteleostei</taxon>
        <taxon>Acanthomorphata</taxon>
        <taxon>Gobiaria</taxon>
        <taxon>Kurtiformes</taxon>
        <taxon>Apogonoidei</taxon>
        <taxon>Apogonidae</taxon>
        <taxon>Apogoninae</taxon>
        <taxon>Sphaeramia</taxon>
    </lineage>
</organism>
<sequence>MAQPGPHPGARPGVGDRISSRCLCDSFIKEIRRNLIKKVEFFYPSVFCTRTEIIITTNKKKKRKCVDPESAVGKHLLANKEK</sequence>
<evidence type="ECO:0000313" key="4">
    <source>
        <dbReference type="Proteomes" id="UP000472271"/>
    </source>
</evidence>
<dbReference type="Pfam" id="PF00048">
    <property type="entry name" value="IL8"/>
    <property type="match status" value="1"/>
</dbReference>
<reference evidence="3" key="2">
    <citation type="submission" date="2025-08" db="UniProtKB">
        <authorList>
            <consortium name="Ensembl"/>
        </authorList>
    </citation>
    <scope>IDENTIFICATION</scope>
</reference>
<dbReference type="Ensembl" id="ENSSORT00005049208.1">
    <property type="protein sequence ID" value="ENSSORP00005048022.1"/>
    <property type="gene ID" value="ENSSORG00005021924.1"/>
</dbReference>
<protein>
    <recommendedName>
        <fullName evidence="2">Chemokine interleukin-8-like domain-containing protein</fullName>
    </recommendedName>
</protein>
<dbReference type="GO" id="GO:0005615">
    <property type="term" value="C:extracellular space"/>
    <property type="evidence" value="ECO:0007669"/>
    <property type="project" value="UniProtKB-KW"/>
</dbReference>
<evidence type="ECO:0000256" key="1">
    <source>
        <dbReference type="ARBA" id="ARBA00022514"/>
    </source>
</evidence>
<proteinExistence type="predicted"/>
<dbReference type="InterPro" id="IPR001811">
    <property type="entry name" value="Chemokine_IL8-like_dom"/>
</dbReference>